<dbReference type="InterPro" id="IPR052712">
    <property type="entry name" value="Acid_resist_chaperone_HdeD"/>
</dbReference>
<feature type="transmembrane region" description="Helical" evidence="1">
    <location>
        <begin position="90"/>
        <end position="114"/>
    </location>
</feature>
<dbReference type="PANTHER" id="PTHR34989:SF1">
    <property type="entry name" value="PROTEIN HDED"/>
    <property type="match status" value="1"/>
</dbReference>
<protein>
    <submittedName>
        <fullName evidence="2">HdeD family acid-resistance protein</fullName>
    </submittedName>
</protein>
<feature type="transmembrane region" description="Helical" evidence="1">
    <location>
        <begin position="145"/>
        <end position="165"/>
    </location>
</feature>
<dbReference type="PANTHER" id="PTHR34989">
    <property type="entry name" value="PROTEIN HDED"/>
    <property type="match status" value="1"/>
</dbReference>
<feature type="transmembrane region" description="Helical" evidence="1">
    <location>
        <begin position="35"/>
        <end position="57"/>
    </location>
</feature>
<dbReference type="Proteomes" id="UP001499851">
    <property type="component" value="Unassembled WGS sequence"/>
</dbReference>
<sequence>MLELLAKNWAWVLVRGIFTIVFGVLAVFWPGITLIAMVILFGAYAVVDGITAIAMGLRRSTGRGFLIFMGVLGVVAGLIALIWPGISALALLYVIAFWAIVTGIGSIVSGFGLTGDAGGRWLFILSGLAGVVLGILLLAKPGEGAIALVVTIGFFAIIWGLLTVITSVRLRRLSKEVDADRARSVDNSDLNHA</sequence>
<proteinExistence type="predicted"/>
<comment type="caution">
    <text evidence="2">The sequence shown here is derived from an EMBL/GenBank/DDBJ whole genome shotgun (WGS) entry which is preliminary data.</text>
</comment>
<dbReference type="RefSeq" id="WP_344485342.1">
    <property type="nucleotide sequence ID" value="NZ_BAAAQF010000005.1"/>
</dbReference>
<dbReference type="Pfam" id="PF03729">
    <property type="entry name" value="DUF308"/>
    <property type="match status" value="1"/>
</dbReference>
<feature type="transmembrane region" description="Helical" evidence="1">
    <location>
        <begin position="121"/>
        <end position="139"/>
    </location>
</feature>
<keyword evidence="1" id="KW-0472">Membrane</keyword>
<feature type="transmembrane region" description="Helical" evidence="1">
    <location>
        <begin position="12"/>
        <end position="29"/>
    </location>
</feature>
<dbReference type="EMBL" id="BAAAQF010000005">
    <property type="protein sequence ID" value="GAA1670939.1"/>
    <property type="molecule type" value="Genomic_DNA"/>
</dbReference>
<accession>A0ABN2GGJ0</accession>
<evidence type="ECO:0000313" key="3">
    <source>
        <dbReference type="Proteomes" id="UP001499851"/>
    </source>
</evidence>
<keyword evidence="1" id="KW-1133">Transmembrane helix</keyword>
<gene>
    <name evidence="2" type="ORF">GCM10009830_16110</name>
</gene>
<dbReference type="InterPro" id="IPR005325">
    <property type="entry name" value="DUF308_memb"/>
</dbReference>
<feature type="transmembrane region" description="Helical" evidence="1">
    <location>
        <begin position="64"/>
        <end position="84"/>
    </location>
</feature>
<name>A0ABN2GGJ0_9ACTN</name>
<reference evidence="2 3" key="1">
    <citation type="journal article" date="2019" name="Int. J. Syst. Evol. Microbiol.">
        <title>The Global Catalogue of Microorganisms (GCM) 10K type strain sequencing project: providing services to taxonomists for standard genome sequencing and annotation.</title>
        <authorList>
            <consortium name="The Broad Institute Genomics Platform"/>
            <consortium name="The Broad Institute Genome Sequencing Center for Infectious Disease"/>
            <person name="Wu L."/>
            <person name="Ma J."/>
        </authorList>
    </citation>
    <scope>NUCLEOTIDE SEQUENCE [LARGE SCALE GENOMIC DNA]</scope>
    <source>
        <strain evidence="2 3">JCM 16001</strain>
    </source>
</reference>
<organism evidence="2 3">
    <name type="scientific">Glycomyces endophyticus</name>
    <dbReference type="NCBI Taxonomy" id="480996"/>
    <lineage>
        <taxon>Bacteria</taxon>
        <taxon>Bacillati</taxon>
        <taxon>Actinomycetota</taxon>
        <taxon>Actinomycetes</taxon>
        <taxon>Glycomycetales</taxon>
        <taxon>Glycomycetaceae</taxon>
        <taxon>Glycomyces</taxon>
    </lineage>
</organism>
<evidence type="ECO:0000313" key="2">
    <source>
        <dbReference type="EMBL" id="GAA1670939.1"/>
    </source>
</evidence>
<keyword evidence="3" id="KW-1185">Reference proteome</keyword>
<evidence type="ECO:0000256" key="1">
    <source>
        <dbReference type="SAM" id="Phobius"/>
    </source>
</evidence>
<keyword evidence="1" id="KW-0812">Transmembrane</keyword>